<proteinExistence type="predicted"/>
<keyword evidence="2" id="KW-1185">Reference proteome</keyword>
<comment type="caution">
    <text evidence="1">The sequence shown here is derived from an EMBL/GenBank/DDBJ whole genome shotgun (WGS) entry which is preliminary data.</text>
</comment>
<evidence type="ECO:0000313" key="2">
    <source>
        <dbReference type="Proteomes" id="UP000789595"/>
    </source>
</evidence>
<name>A0A8J2WRI8_9STRA</name>
<accession>A0A8J2WRI8</accession>
<protein>
    <submittedName>
        <fullName evidence="1">Uncharacterized protein</fullName>
    </submittedName>
</protein>
<dbReference type="EMBL" id="CAKKNE010000001">
    <property type="protein sequence ID" value="CAH0364404.1"/>
    <property type="molecule type" value="Genomic_DNA"/>
</dbReference>
<dbReference type="AlphaFoldDB" id="A0A8J2WRI8"/>
<sequence length="79" mass="8534">MGTTAEAPSQGRVAVDRQQRHETMLKAGQAATRVVRACVKDAKAAALASEAKSYYTVIKYETTGGQAKELSRETFGQKE</sequence>
<dbReference type="Proteomes" id="UP000789595">
    <property type="component" value="Unassembled WGS sequence"/>
</dbReference>
<evidence type="ECO:0000313" key="1">
    <source>
        <dbReference type="EMBL" id="CAH0364404.1"/>
    </source>
</evidence>
<gene>
    <name evidence="1" type="ORF">PECAL_1P07640</name>
</gene>
<organism evidence="1 2">
    <name type="scientific">Pelagomonas calceolata</name>
    <dbReference type="NCBI Taxonomy" id="35677"/>
    <lineage>
        <taxon>Eukaryota</taxon>
        <taxon>Sar</taxon>
        <taxon>Stramenopiles</taxon>
        <taxon>Ochrophyta</taxon>
        <taxon>Pelagophyceae</taxon>
        <taxon>Pelagomonadales</taxon>
        <taxon>Pelagomonadaceae</taxon>
        <taxon>Pelagomonas</taxon>
    </lineage>
</organism>
<reference evidence="1" key="1">
    <citation type="submission" date="2021-11" db="EMBL/GenBank/DDBJ databases">
        <authorList>
            <consortium name="Genoscope - CEA"/>
            <person name="William W."/>
        </authorList>
    </citation>
    <scope>NUCLEOTIDE SEQUENCE</scope>
</reference>